<dbReference type="AlphaFoldDB" id="A0A117M917"/>
<keyword evidence="1" id="KW-0812">Transmembrane</keyword>
<reference evidence="4" key="1">
    <citation type="journal article" date="2015" name="MBio">
        <title>Genome-resolved metagenomic analysis reveals roles for candidate phyla and other microbial community members in biogeochemical transformations in oil reservoirs.</title>
        <authorList>
            <person name="Hu P."/>
            <person name="Tom L."/>
            <person name="Singh A."/>
            <person name="Thomas B.C."/>
            <person name="Baker B.J."/>
            <person name="Piceno Y.M."/>
            <person name="Andersen G.L."/>
            <person name="Banfield J.F."/>
        </authorList>
    </citation>
    <scope>NUCLEOTIDE SEQUENCE [LARGE SCALE GENOMIC DNA]</scope>
    <source>
        <strain evidence="3">46_47</strain>
        <strain evidence="4">46_70</strain>
    </source>
</reference>
<dbReference type="EMBL" id="LGGW01000010">
    <property type="protein sequence ID" value="KUK91076.1"/>
    <property type="molecule type" value="Genomic_DNA"/>
</dbReference>
<dbReference type="EMBL" id="DQBS01000071">
    <property type="protein sequence ID" value="HCO69552.1"/>
    <property type="molecule type" value="Genomic_DNA"/>
</dbReference>
<evidence type="ECO:0000313" key="4">
    <source>
        <dbReference type="EMBL" id="KUK91076.1"/>
    </source>
</evidence>
<accession>A0A117M917</accession>
<dbReference type="PATRIC" id="fig|1236046.5.peg.1190"/>
<dbReference type="Proteomes" id="UP000054260">
    <property type="component" value="Unassembled WGS sequence"/>
</dbReference>
<gene>
    <name evidence="2" type="ORF">DIT26_03040</name>
    <name evidence="3" type="ORF">XD86_0641</name>
    <name evidence="4" type="ORF">XE02_0244</name>
</gene>
<sequence length="246" mass="27453">MKEASHDYVLKALIVVVLGLSAIVLTLGGYAIILREENKRAELIIEEIRNSVLSPTVDQPEMEENPVNLPTGTQVIRETIAIPETQNFFLETFDYRRLIINSFDFLAEGSEFGYVVVEEETAFKLCVEKGLGKYFITRVGDRFGVMFLGENPLAGLYDSKTAYGIQLVSHTVSDGIAPQVMDLRSMGFPAFVYKSVTADGRTFYAAILGVFPDATAAREYSSTVDVQALQRTTGWNITDRFPRQLR</sequence>
<dbReference type="Proteomes" id="UP000264215">
    <property type="component" value="Unassembled WGS sequence"/>
</dbReference>
<evidence type="ECO:0000313" key="5">
    <source>
        <dbReference type="Proteomes" id="UP000054260"/>
    </source>
</evidence>
<organism evidence="4 6">
    <name type="scientific">Mesotoga infera</name>
    <dbReference type="NCBI Taxonomy" id="1236046"/>
    <lineage>
        <taxon>Bacteria</taxon>
        <taxon>Thermotogati</taxon>
        <taxon>Thermotogota</taxon>
        <taxon>Thermotogae</taxon>
        <taxon>Kosmotogales</taxon>
        <taxon>Kosmotogaceae</taxon>
        <taxon>Mesotoga</taxon>
    </lineage>
</organism>
<evidence type="ECO:0000313" key="7">
    <source>
        <dbReference type="Proteomes" id="UP000264215"/>
    </source>
</evidence>
<name>A0A117M917_9BACT</name>
<protein>
    <submittedName>
        <fullName evidence="2">Sporulation protein</fullName>
    </submittedName>
    <submittedName>
        <fullName evidence="4">Sporulation related protein</fullName>
    </submittedName>
</protein>
<reference evidence="5 6" key="2">
    <citation type="journal article" date="2015" name="MBio">
        <title>Genome-Resolved Metagenomic Analysis Reveals Roles for Candidate Phyla and Other Microbial Community Members in Biogeochemical Transformations in Oil Reservoirs.</title>
        <authorList>
            <person name="Hu P."/>
            <person name="Tom L."/>
            <person name="Singh A."/>
            <person name="Thomas B.C."/>
            <person name="Baker B.J."/>
            <person name="Piceno Y.M."/>
            <person name="Andersen G.L."/>
            <person name="Banfield J.F."/>
        </authorList>
    </citation>
    <scope>NUCLEOTIDE SEQUENCE [LARGE SCALE GENOMIC DNA]</scope>
</reference>
<evidence type="ECO:0000313" key="3">
    <source>
        <dbReference type="EMBL" id="KUK67713.1"/>
    </source>
</evidence>
<evidence type="ECO:0000256" key="1">
    <source>
        <dbReference type="SAM" id="Phobius"/>
    </source>
</evidence>
<proteinExistence type="predicted"/>
<evidence type="ECO:0000313" key="2">
    <source>
        <dbReference type="EMBL" id="HCO69552.1"/>
    </source>
</evidence>
<reference evidence="2 7" key="3">
    <citation type="journal article" date="2018" name="Nat. Biotechnol.">
        <title>A standardized bacterial taxonomy based on genome phylogeny substantially revises the tree of life.</title>
        <authorList>
            <person name="Parks D.H."/>
            <person name="Chuvochina M."/>
            <person name="Waite D.W."/>
            <person name="Rinke C."/>
            <person name="Skarshewski A."/>
            <person name="Chaumeil P.A."/>
            <person name="Hugenholtz P."/>
        </authorList>
    </citation>
    <scope>NUCLEOTIDE SEQUENCE [LARGE SCALE GENOMIC DNA]</scope>
    <source>
        <strain evidence="2">UBA9905</strain>
    </source>
</reference>
<keyword evidence="1" id="KW-0472">Membrane</keyword>
<comment type="caution">
    <text evidence="4">The sequence shown here is derived from an EMBL/GenBank/DDBJ whole genome shotgun (WGS) entry which is preliminary data.</text>
</comment>
<keyword evidence="1" id="KW-1133">Transmembrane helix</keyword>
<dbReference type="Proteomes" id="UP000055014">
    <property type="component" value="Unassembled WGS sequence"/>
</dbReference>
<evidence type="ECO:0000313" key="6">
    <source>
        <dbReference type="Proteomes" id="UP000055014"/>
    </source>
</evidence>
<dbReference type="EMBL" id="LGGH01000076">
    <property type="protein sequence ID" value="KUK67713.1"/>
    <property type="molecule type" value="Genomic_DNA"/>
</dbReference>
<feature type="transmembrane region" description="Helical" evidence="1">
    <location>
        <begin position="12"/>
        <end position="33"/>
    </location>
</feature>